<keyword evidence="2" id="KW-1185">Reference proteome</keyword>
<dbReference type="RefSeq" id="WP_214094359.1">
    <property type="nucleotide sequence ID" value="NZ_JAHCLR010000045.1"/>
</dbReference>
<proteinExistence type="predicted"/>
<name>A0ABS5RRB4_9MYCO</name>
<evidence type="ECO:0000313" key="1">
    <source>
        <dbReference type="EMBL" id="MBS9535504.1"/>
    </source>
</evidence>
<dbReference type="EMBL" id="JAHCLR010000045">
    <property type="protein sequence ID" value="MBS9535504.1"/>
    <property type="molecule type" value="Genomic_DNA"/>
</dbReference>
<organism evidence="1 2">
    <name type="scientific">Mycolicibacter acidiphilus</name>
    <dbReference type="NCBI Taxonomy" id="2835306"/>
    <lineage>
        <taxon>Bacteria</taxon>
        <taxon>Bacillati</taxon>
        <taxon>Actinomycetota</taxon>
        <taxon>Actinomycetes</taxon>
        <taxon>Mycobacteriales</taxon>
        <taxon>Mycobacteriaceae</taxon>
        <taxon>Mycolicibacter</taxon>
    </lineage>
</organism>
<gene>
    <name evidence="1" type="ORF">KIH27_18115</name>
</gene>
<dbReference type="Proteomes" id="UP001519535">
    <property type="component" value="Unassembled WGS sequence"/>
</dbReference>
<evidence type="ECO:0000313" key="2">
    <source>
        <dbReference type="Proteomes" id="UP001519535"/>
    </source>
</evidence>
<sequence length="110" mass="12186">MDFSSYTTDEMIRWAQFYDGYRRLAGGAPQLNEVLRPLRETFAATGAIPDWVGVDLLRGWAFLLVRVDTHREAGGATLGAEFAAVVDAIDRHPAVFPRERSPLPRGCAAH</sequence>
<protein>
    <submittedName>
        <fullName evidence="1">Uncharacterized protein</fullName>
    </submittedName>
</protein>
<comment type="caution">
    <text evidence="1">The sequence shown here is derived from an EMBL/GenBank/DDBJ whole genome shotgun (WGS) entry which is preliminary data.</text>
</comment>
<accession>A0ABS5RRB4</accession>
<reference evidence="1 2" key="1">
    <citation type="submission" date="2021-05" db="EMBL/GenBank/DDBJ databases">
        <title>Mycobacterium acidophilum sp. nov., an extremely acid-tolerant member of the genus Mycobacterium.</title>
        <authorList>
            <person name="Xia J."/>
        </authorList>
    </citation>
    <scope>NUCLEOTIDE SEQUENCE [LARGE SCALE GENOMIC DNA]</scope>
    <source>
        <strain evidence="1 2">M1</strain>
    </source>
</reference>